<feature type="non-terminal residue" evidence="1">
    <location>
        <position position="139"/>
    </location>
</feature>
<dbReference type="OMA" id="TEMTERN"/>
<evidence type="ECO:0000313" key="1">
    <source>
        <dbReference type="EMBL" id="EFN63683.1"/>
    </source>
</evidence>
<dbReference type="Gene3D" id="3.30.420.10">
    <property type="entry name" value="Ribonuclease H-like superfamily/Ribonuclease H"/>
    <property type="match status" value="1"/>
</dbReference>
<protein>
    <submittedName>
        <fullName evidence="1">Uncharacterized protein</fullName>
    </submittedName>
</protein>
<keyword evidence="2" id="KW-1185">Reference proteome</keyword>
<proteinExistence type="predicted"/>
<dbReference type="InterPro" id="IPR036397">
    <property type="entry name" value="RNaseH_sf"/>
</dbReference>
<dbReference type="AlphaFoldDB" id="E2ASA6"/>
<evidence type="ECO:0000313" key="2">
    <source>
        <dbReference type="Proteomes" id="UP000000311"/>
    </source>
</evidence>
<organism evidence="2">
    <name type="scientific">Camponotus floridanus</name>
    <name type="common">Florida carpenter ant</name>
    <dbReference type="NCBI Taxonomy" id="104421"/>
    <lineage>
        <taxon>Eukaryota</taxon>
        <taxon>Metazoa</taxon>
        <taxon>Ecdysozoa</taxon>
        <taxon>Arthropoda</taxon>
        <taxon>Hexapoda</taxon>
        <taxon>Insecta</taxon>
        <taxon>Pterygota</taxon>
        <taxon>Neoptera</taxon>
        <taxon>Endopterygota</taxon>
        <taxon>Hymenoptera</taxon>
        <taxon>Apocrita</taxon>
        <taxon>Aculeata</taxon>
        <taxon>Formicoidea</taxon>
        <taxon>Formicidae</taxon>
        <taxon>Formicinae</taxon>
        <taxon>Camponotus</taxon>
    </lineage>
</organism>
<accession>E2ASA6</accession>
<sequence>ESPNKWDQVLSQIEHAINNTICRSTGEKPSKLLFGIEQRKNINDNLRLILDSYSEENRDLLSVRESASNKICKSQEENERYYNKKHKIAVQYNEGDYVMIRNIDTSTGSNKKLIPKYKGPYIIKKVLDSDRYIVTDIEG</sequence>
<dbReference type="EMBL" id="GL442258">
    <property type="protein sequence ID" value="EFN63683.1"/>
    <property type="molecule type" value="Genomic_DNA"/>
</dbReference>
<reference evidence="1 2" key="1">
    <citation type="journal article" date="2010" name="Science">
        <title>Genomic comparison of the ants Camponotus floridanus and Harpegnathos saltator.</title>
        <authorList>
            <person name="Bonasio R."/>
            <person name="Zhang G."/>
            <person name="Ye C."/>
            <person name="Mutti N.S."/>
            <person name="Fang X."/>
            <person name="Qin N."/>
            <person name="Donahue G."/>
            <person name="Yang P."/>
            <person name="Li Q."/>
            <person name="Li C."/>
            <person name="Zhang P."/>
            <person name="Huang Z."/>
            <person name="Berger S.L."/>
            <person name="Reinberg D."/>
            <person name="Wang J."/>
            <person name="Liebig J."/>
        </authorList>
    </citation>
    <scope>NUCLEOTIDE SEQUENCE [LARGE SCALE GENOMIC DNA]</scope>
    <source>
        <strain evidence="2">C129</strain>
    </source>
</reference>
<gene>
    <name evidence="1" type="ORF">EAG_00314</name>
</gene>
<dbReference type="InParanoid" id="E2ASA6"/>
<name>E2ASA6_CAMFO</name>
<feature type="non-terminal residue" evidence="1">
    <location>
        <position position="1"/>
    </location>
</feature>
<dbReference type="OrthoDB" id="7699516at2759"/>
<dbReference type="GO" id="GO:0003676">
    <property type="term" value="F:nucleic acid binding"/>
    <property type="evidence" value="ECO:0007669"/>
    <property type="project" value="InterPro"/>
</dbReference>
<dbReference type="Proteomes" id="UP000000311">
    <property type="component" value="Unassembled WGS sequence"/>
</dbReference>